<dbReference type="EMBL" id="RBKT01000001">
    <property type="protein sequence ID" value="RKR92788.1"/>
    <property type="molecule type" value="Genomic_DNA"/>
</dbReference>
<dbReference type="RefSeq" id="WP_147457243.1">
    <property type="nucleotide sequence ID" value="NZ_RBKT01000001.1"/>
</dbReference>
<dbReference type="AlphaFoldDB" id="A0A495JW30"/>
<accession>A0A495JW30</accession>
<gene>
    <name evidence="1" type="ORF">BDK92_7268</name>
</gene>
<name>A0A495JW30_9ACTN</name>
<protein>
    <recommendedName>
        <fullName evidence="3">Major capsid protein E</fullName>
    </recommendedName>
</protein>
<dbReference type="Pfam" id="PF25209">
    <property type="entry name" value="Phage_capsid_4"/>
    <property type="match status" value="1"/>
</dbReference>
<evidence type="ECO:0000313" key="2">
    <source>
        <dbReference type="Proteomes" id="UP000277671"/>
    </source>
</evidence>
<evidence type="ECO:0008006" key="3">
    <source>
        <dbReference type="Google" id="ProtNLM"/>
    </source>
</evidence>
<keyword evidence="2" id="KW-1185">Reference proteome</keyword>
<proteinExistence type="predicted"/>
<sequence>MPGTYPAQPPTMVDNLITTHRLLQSPRQISRRLRTLAELRFVSDLILTGRLRSQGGAVLAEQSEPLRNARDARSIAPGAEYPRATPGVGTAILAAVRKWGQAVPITDEQIKRSVYGGEVVDRALLKTVNTVISMVDEITLSVVASQVTAVHEAIAPWDDDDAARMWRDVALAAAKIKGLNQGYVPDTLLMSDTKAALMMTDNIIAQLRRRETTTNPIYTGELDQVGPYRILTTTEQNLPTDDVLLFDSRQLGSMADETEVDPGYAQTDRGVQVKVIRIDKTDSHDIQARRLTVPIVQEPGAGIWITDTEGS</sequence>
<dbReference type="OrthoDB" id="4530824at2"/>
<comment type="caution">
    <text evidence="1">The sequence shown here is derived from an EMBL/GenBank/DDBJ whole genome shotgun (WGS) entry which is preliminary data.</text>
</comment>
<reference evidence="1 2" key="1">
    <citation type="submission" date="2018-10" db="EMBL/GenBank/DDBJ databases">
        <title>Sequencing the genomes of 1000 actinobacteria strains.</title>
        <authorList>
            <person name="Klenk H.-P."/>
        </authorList>
    </citation>
    <scope>NUCLEOTIDE SEQUENCE [LARGE SCALE GENOMIC DNA]</scope>
    <source>
        <strain evidence="1 2">DSM 45175</strain>
    </source>
</reference>
<evidence type="ECO:0000313" key="1">
    <source>
        <dbReference type="EMBL" id="RKR92788.1"/>
    </source>
</evidence>
<organism evidence="1 2">
    <name type="scientific">Micromonospora pisi</name>
    <dbReference type="NCBI Taxonomy" id="589240"/>
    <lineage>
        <taxon>Bacteria</taxon>
        <taxon>Bacillati</taxon>
        <taxon>Actinomycetota</taxon>
        <taxon>Actinomycetes</taxon>
        <taxon>Micromonosporales</taxon>
        <taxon>Micromonosporaceae</taxon>
        <taxon>Micromonospora</taxon>
    </lineage>
</organism>
<dbReference type="Proteomes" id="UP000277671">
    <property type="component" value="Unassembled WGS sequence"/>
</dbReference>